<dbReference type="InterPro" id="IPR002925">
    <property type="entry name" value="Dienelactn_hydro"/>
</dbReference>
<reference evidence="2 3" key="1">
    <citation type="submission" date="2020-08" db="EMBL/GenBank/DDBJ databases">
        <title>Whole genome shotgun sequence of Actinocatenispora thailandica NBRC 105041.</title>
        <authorList>
            <person name="Komaki H."/>
            <person name="Tamura T."/>
        </authorList>
    </citation>
    <scope>NUCLEOTIDE SEQUENCE [LARGE SCALE GENOMIC DNA]</scope>
    <source>
        <strain evidence="2 3">NBRC 105041</strain>
    </source>
</reference>
<dbReference type="Proteomes" id="UP000611640">
    <property type="component" value="Chromosome"/>
</dbReference>
<dbReference type="AlphaFoldDB" id="A0A7R7HUF5"/>
<evidence type="ECO:0000313" key="3">
    <source>
        <dbReference type="Proteomes" id="UP000611640"/>
    </source>
</evidence>
<organism evidence="2 3">
    <name type="scientific">Actinocatenispora thailandica</name>
    <dbReference type="NCBI Taxonomy" id="227318"/>
    <lineage>
        <taxon>Bacteria</taxon>
        <taxon>Bacillati</taxon>
        <taxon>Actinomycetota</taxon>
        <taxon>Actinomycetes</taxon>
        <taxon>Micromonosporales</taxon>
        <taxon>Micromonosporaceae</taxon>
        <taxon>Actinocatenispora</taxon>
    </lineage>
</organism>
<dbReference type="GO" id="GO:0016787">
    <property type="term" value="F:hydrolase activity"/>
    <property type="evidence" value="ECO:0007669"/>
    <property type="project" value="InterPro"/>
</dbReference>
<dbReference type="SUPFAM" id="SSF53474">
    <property type="entry name" value="alpha/beta-Hydrolases"/>
    <property type="match status" value="1"/>
</dbReference>
<dbReference type="RefSeq" id="WP_203959565.1">
    <property type="nucleotide sequence ID" value="NZ_AP023355.1"/>
</dbReference>
<gene>
    <name evidence="2" type="ORF">Athai_00260</name>
</gene>
<protein>
    <submittedName>
        <fullName evidence="2">Carboxymethylenebutenolidase</fullName>
    </submittedName>
</protein>
<sequence length="229" mass="24356">MSVEPTGELAIPSGQGPWPGVVVIHEAYGLNDDIRACCERLAGAGYLTFAPDLYRGGRLRCLVRAFRDLSARRGQTFTDVEQSRRWLLDHPDCTGRVGIIGFCLGGGFALLAAAQSDYAVAAVNYGQVPKNAADVLTGACPIVASYGGRDRTLAGAAGKLSGTLTEIGVTHDVREYPAAGHGFLNHHTPVLPARIVARAGFRGPEAADAWRRIETFFATHLPVERAGVD</sequence>
<dbReference type="PANTHER" id="PTHR46623:SF6">
    <property type="entry name" value="ALPHA_BETA-HYDROLASES SUPERFAMILY PROTEIN"/>
    <property type="match status" value="1"/>
</dbReference>
<dbReference type="InterPro" id="IPR051049">
    <property type="entry name" value="Dienelactone_hydrolase-like"/>
</dbReference>
<keyword evidence="3" id="KW-1185">Reference proteome</keyword>
<dbReference type="KEGG" id="atl:Athai_00260"/>
<name>A0A7R7HUF5_9ACTN</name>
<dbReference type="Pfam" id="PF01738">
    <property type="entry name" value="DLH"/>
    <property type="match status" value="1"/>
</dbReference>
<dbReference type="EMBL" id="AP023355">
    <property type="protein sequence ID" value="BCJ32523.1"/>
    <property type="molecule type" value="Genomic_DNA"/>
</dbReference>
<evidence type="ECO:0000313" key="2">
    <source>
        <dbReference type="EMBL" id="BCJ32523.1"/>
    </source>
</evidence>
<proteinExistence type="predicted"/>
<feature type="domain" description="Dienelactone hydrolase" evidence="1">
    <location>
        <begin position="9"/>
        <end position="220"/>
    </location>
</feature>
<dbReference type="Gene3D" id="3.40.50.1820">
    <property type="entry name" value="alpha/beta hydrolase"/>
    <property type="match status" value="1"/>
</dbReference>
<dbReference type="InterPro" id="IPR029058">
    <property type="entry name" value="AB_hydrolase_fold"/>
</dbReference>
<dbReference type="PANTHER" id="PTHR46623">
    <property type="entry name" value="CARBOXYMETHYLENEBUTENOLIDASE-RELATED"/>
    <property type="match status" value="1"/>
</dbReference>
<accession>A0A7R7HUF5</accession>
<evidence type="ECO:0000259" key="1">
    <source>
        <dbReference type="Pfam" id="PF01738"/>
    </source>
</evidence>